<dbReference type="Gene3D" id="1.10.150.240">
    <property type="entry name" value="Putative phosphatase, domain 2"/>
    <property type="match status" value="1"/>
</dbReference>
<dbReference type="SFLD" id="SFLDS00003">
    <property type="entry name" value="Haloacid_Dehalogenase"/>
    <property type="match status" value="1"/>
</dbReference>
<comment type="catalytic activity">
    <reaction evidence="2">
        <text>phosphonoacetaldehyde + H2O = acetaldehyde + phosphate + H(+)</text>
        <dbReference type="Rhea" id="RHEA:18905"/>
        <dbReference type="ChEBI" id="CHEBI:15343"/>
        <dbReference type="ChEBI" id="CHEBI:15377"/>
        <dbReference type="ChEBI" id="CHEBI:15378"/>
        <dbReference type="ChEBI" id="CHEBI:43474"/>
        <dbReference type="ChEBI" id="CHEBI:58383"/>
        <dbReference type="EC" id="3.11.1.1"/>
    </reaction>
</comment>
<keyword evidence="1 2" id="KW-0704">Schiff base</keyword>
<dbReference type="InterPro" id="IPR036412">
    <property type="entry name" value="HAD-like_sf"/>
</dbReference>
<dbReference type="SFLD" id="SFLDG01129">
    <property type="entry name" value="C1.5:_HAD__Beta-PGM__Phosphata"/>
    <property type="match status" value="1"/>
</dbReference>
<comment type="caution">
    <text evidence="3">The sequence shown here is derived from an EMBL/GenBank/DDBJ whole genome shotgun (WGS) entry which is preliminary data.</text>
</comment>
<protein>
    <recommendedName>
        <fullName evidence="2">Phosphonoacetaldehyde hydrolase</fullName>
        <shortName evidence="2">Phosphonatase</shortName>
        <ecNumber evidence="2">3.11.1.1</ecNumber>
    </recommendedName>
    <alternativeName>
        <fullName evidence="2">Phosphonoacetaldehyde phosphonohydrolase</fullName>
    </alternativeName>
</protein>
<keyword evidence="2" id="KW-0460">Magnesium</keyword>
<dbReference type="SFLD" id="SFLDG01135">
    <property type="entry name" value="C1.5.6:_HAD__Beta-PGM__Phospha"/>
    <property type="match status" value="1"/>
</dbReference>
<evidence type="ECO:0000313" key="3">
    <source>
        <dbReference type="EMBL" id="MFC0390180.1"/>
    </source>
</evidence>
<dbReference type="PANTHER" id="PTHR43434:SF19">
    <property type="entry name" value="PHOSPHONOACETALDEHYDE HYDROLASE"/>
    <property type="match status" value="1"/>
</dbReference>
<feature type="binding site" evidence="2">
    <location>
        <position position="17"/>
    </location>
    <ligand>
        <name>Mg(2+)</name>
        <dbReference type="ChEBI" id="CHEBI:18420"/>
    </ligand>
</feature>
<dbReference type="NCBIfam" id="TIGR01422">
    <property type="entry name" value="phosphonatase"/>
    <property type="match status" value="1"/>
</dbReference>
<dbReference type="GO" id="GO:0050194">
    <property type="term" value="F:phosphonoacetaldehyde hydrolase activity"/>
    <property type="evidence" value="ECO:0007669"/>
    <property type="project" value="UniProtKB-EC"/>
</dbReference>
<dbReference type="RefSeq" id="WP_204820868.1">
    <property type="nucleotide sequence ID" value="NZ_JANHOF010000003.1"/>
</dbReference>
<dbReference type="Proteomes" id="UP001589818">
    <property type="component" value="Unassembled WGS sequence"/>
</dbReference>
<comment type="function">
    <text evidence="2">Involved in phosphonate degradation.</text>
</comment>
<dbReference type="EMBL" id="JBHLVF010000006">
    <property type="protein sequence ID" value="MFC0390180.1"/>
    <property type="molecule type" value="Genomic_DNA"/>
</dbReference>
<name>A0ABV6J2T8_9BACL</name>
<reference evidence="3 4" key="1">
    <citation type="submission" date="2024-09" db="EMBL/GenBank/DDBJ databases">
        <authorList>
            <person name="Sun Q."/>
            <person name="Mori K."/>
        </authorList>
    </citation>
    <scope>NUCLEOTIDE SEQUENCE [LARGE SCALE GENOMIC DNA]</scope>
    <source>
        <strain evidence="3 4">CCM 4839</strain>
    </source>
</reference>
<keyword evidence="2 3" id="KW-0378">Hydrolase</keyword>
<feature type="active site" description="Schiff-base intermediate with substrate" evidence="2">
    <location>
        <position position="56"/>
    </location>
</feature>
<dbReference type="InterPro" id="IPR006323">
    <property type="entry name" value="Phosphonoacetald_hydro"/>
</dbReference>
<dbReference type="EC" id="3.11.1.1" evidence="2"/>
<dbReference type="InterPro" id="IPR023214">
    <property type="entry name" value="HAD_sf"/>
</dbReference>
<dbReference type="PANTHER" id="PTHR43434">
    <property type="entry name" value="PHOSPHOGLYCOLATE PHOSPHATASE"/>
    <property type="match status" value="1"/>
</dbReference>
<evidence type="ECO:0000313" key="4">
    <source>
        <dbReference type="Proteomes" id="UP001589818"/>
    </source>
</evidence>
<evidence type="ECO:0000256" key="1">
    <source>
        <dbReference type="ARBA" id="ARBA00023270"/>
    </source>
</evidence>
<dbReference type="HAMAP" id="MF_01375">
    <property type="entry name" value="PhnX"/>
    <property type="match status" value="1"/>
</dbReference>
<feature type="active site" description="Nucleophile" evidence="2">
    <location>
        <position position="15"/>
    </location>
</feature>
<comment type="cofactor">
    <cofactor evidence="2">
        <name>Mg(2+)</name>
        <dbReference type="ChEBI" id="CHEBI:18420"/>
    </cofactor>
    <text evidence="2">Binds 1 Mg(2+) ion per subunit.</text>
</comment>
<dbReference type="NCBIfam" id="TIGR01549">
    <property type="entry name" value="HAD-SF-IA-v1"/>
    <property type="match status" value="1"/>
</dbReference>
<keyword evidence="2" id="KW-0479">Metal-binding</keyword>
<feature type="binding site" evidence="2">
    <location>
        <position position="15"/>
    </location>
    <ligand>
        <name>Mg(2+)</name>
        <dbReference type="ChEBI" id="CHEBI:18420"/>
    </ligand>
</feature>
<dbReference type="SUPFAM" id="SSF56784">
    <property type="entry name" value="HAD-like"/>
    <property type="match status" value="1"/>
</dbReference>
<organism evidence="3 4">
    <name type="scientific">Paenibacillus mendelii</name>
    <dbReference type="NCBI Taxonomy" id="206163"/>
    <lineage>
        <taxon>Bacteria</taxon>
        <taxon>Bacillati</taxon>
        <taxon>Bacillota</taxon>
        <taxon>Bacilli</taxon>
        <taxon>Bacillales</taxon>
        <taxon>Paenibacillaceae</taxon>
        <taxon>Paenibacillus</taxon>
    </lineage>
</organism>
<keyword evidence="4" id="KW-1185">Reference proteome</keyword>
<dbReference type="Pfam" id="PF00702">
    <property type="entry name" value="Hydrolase"/>
    <property type="match status" value="1"/>
</dbReference>
<dbReference type="InterPro" id="IPR023198">
    <property type="entry name" value="PGP-like_dom2"/>
</dbReference>
<gene>
    <name evidence="2 3" type="primary">phnX</name>
    <name evidence="3" type="ORF">ACFFJ8_02200</name>
</gene>
<dbReference type="CDD" id="cd02586">
    <property type="entry name" value="HAD_PHN"/>
    <property type="match status" value="1"/>
</dbReference>
<dbReference type="InterPro" id="IPR050155">
    <property type="entry name" value="HAD-like_hydrolase_sf"/>
</dbReference>
<comment type="similarity">
    <text evidence="2">Belongs to the HAD-like hydrolase superfamily. PhnX family.</text>
</comment>
<accession>A0ABV6J2T8</accession>
<dbReference type="Gene3D" id="3.40.50.1000">
    <property type="entry name" value="HAD superfamily/HAD-like"/>
    <property type="match status" value="1"/>
</dbReference>
<proteinExistence type="inferred from homology"/>
<dbReference type="InterPro" id="IPR006439">
    <property type="entry name" value="HAD-SF_hydro_IA"/>
</dbReference>
<feature type="binding site" evidence="2">
    <location>
        <position position="189"/>
    </location>
    <ligand>
        <name>Mg(2+)</name>
        <dbReference type="ChEBI" id="CHEBI:18420"/>
    </ligand>
</feature>
<comment type="subunit">
    <text evidence="2">Homodimer.</text>
</comment>
<sequence>MDSIPAKKIGAVIFDWAGTTVDYGCFAPLAAFIQSFEQQGISVTEDEVRGPMGMKKKDHIRVLLGLESVKRQWVEKFGKLPDENDVDDLYASFEPMLMKVLPAYTDVIPGVLNLMNNLREKGIKIGSTTGYTADMMQIVTAEAEKKGYKPDYMIASDEVPAGRPAPYMCYQNALHLQMFPMEACVKIGDTISDIQEGINAGMWSVGIICGGSEFGLTEQQTLELGEDELKQRMAVVRNNFEQAGAHYTVDSITGLEDVIERINQRLARNEYPQTSGRAVG</sequence>
<evidence type="ECO:0000256" key="2">
    <source>
        <dbReference type="HAMAP-Rule" id="MF_01375"/>
    </source>
</evidence>